<protein>
    <submittedName>
        <fullName evidence="2">TOBE domain-containing protein</fullName>
    </submittedName>
</protein>
<comment type="caution">
    <text evidence="2">The sequence shown here is derived from an EMBL/GenBank/DDBJ whole genome shotgun (WGS) entry which is preliminary data.</text>
</comment>
<dbReference type="InterPro" id="IPR012340">
    <property type="entry name" value="NA-bd_OB-fold"/>
</dbReference>
<sequence length="105" mass="11360">GDSIYPVPRDVLSQAHGATVTLGVRPEDLEPAPAGEGLAIEADVVEELGADAYLYGHTQLHGTRYDVVARADARKPPVKGETSWYHPRPGHVHLFDIATGHRLDD</sequence>
<dbReference type="Proteomes" id="UP000523795">
    <property type="component" value="Unassembled WGS sequence"/>
</dbReference>
<dbReference type="Gene3D" id="2.40.50.100">
    <property type="match status" value="1"/>
</dbReference>
<evidence type="ECO:0000313" key="3">
    <source>
        <dbReference type="Proteomes" id="UP000523795"/>
    </source>
</evidence>
<evidence type="ECO:0000313" key="2">
    <source>
        <dbReference type="EMBL" id="NKX52505.1"/>
    </source>
</evidence>
<reference evidence="2 3" key="1">
    <citation type="submission" date="2020-04" db="EMBL/GenBank/DDBJ databases">
        <authorList>
            <person name="Liu S."/>
        </authorList>
    </citation>
    <scope>NUCLEOTIDE SEQUENCE [LARGE SCALE GENOMIC DNA]</scope>
    <source>
        <strain evidence="2 3">CGMCC 1.15091</strain>
    </source>
</reference>
<dbReference type="InterPro" id="IPR013611">
    <property type="entry name" value="Transp-assoc_OB_typ2"/>
</dbReference>
<dbReference type="InterPro" id="IPR008995">
    <property type="entry name" value="Mo/tungstate-bd_C_term_dom"/>
</dbReference>
<feature type="non-terminal residue" evidence="2">
    <location>
        <position position="1"/>
    </location>
</feature>
<evidence type="ECO:0000259" key="1">
    <source>
        <dbReference type="Pfam" id="PF08402"/>
    </source>
</evidence>
<dbReference type="Pfam" id="PF08402">
    <property type="entry name" value="TOBE_2"/>
    <property type="match status" value="1"/>
</dbReference>
<dbReference type="EMBL" id="JAAZSR010000567">
    <property type="protein sequence ID" value="NKX52505.1"/>
    <property type="molecule type" value="Genomic_DNA"/>
</dbReference>
<feature type="domain" description="Transport-associated OB type 2" evidence="1">
    <location>
        <begin position="22"/>
        <end position="95"/>
    </location>
</feature>
<organism evidence="2 3">
    <name type="scientific">Arthrobacter deserti</name>
    <dbReference type="NCBI Taxonomy" id="1742687"/>
    <lineage>
        <taxon>Bacteria</taxon>
        <taxon>Bacillati</taxon>
        <taxon>Actinomycetota</taxon>
        <taxon>Actinomycetes</taxon>
        <taxon>Micrococcales</taxon>
        <taxon>Micrococcaceae</taxon>
        <taxon>Arthrobacter</taxon>
    </lineage>
</organism>
<name>A0ABX1JWD2_9MICC</name>
<proteinExistence type="predicted"/>
<dbReference type="SUPFAM" id="SSF50331">
    <property type="entry name" value="MOP-like"/>
    <property type="match status" value="1"/>
</dbReference>
<accession>A0ABX1JWD2</accession>
<gene>
    <name evidence="2" type="ORF">HER39_18395</name>
</gene>
<keyword evidence="3" id="KW-1185">Reference proteome</keyword>
<dbReference type="Gene3D" id="2.40.50.140">
    <property type="entry name" value="Nucleic acid-binding proteins"/>
    <property type="match status" value="1"/>
</dbReference>